<reference evidence="8 9" key="1">
    <citation type="submission" date="2019-06" db="EMBL/GenBank/DDBJ databases">
        <title>Thermomonas aquatica sp. nov., isolated from an industrial wastewater treatment plant.</title>
        <authorList>
            <person name="Jeon J.H."/>
            <person name="Park D.-S."/>
        </authorList>
    </citation>
    <scope>NUCLEOTIDE SEQUENCE [LARGE SCALE GENOMIC DNA]</scope>
    <source>
        <strain evidence="8 9">SY21</strain>
    </source>
</reference>
<dbReference type="AlphaFoldDB" id="A0A5B7ZQ97"/>
<dbReference type="InterPro" id="IPR020568">
    <property type="entry name" value="Ribosomal_Su5_D2-typ_SF"/>
</dbReference>
<dbReference type="SUPFAM" id="SSF55060">
    <property type="entry name" value="GHMP Kinase, C-terminal domain"/>
    <property type="match status" value="1"/>
</dbReference>
<evidence type="ECO:0000256" key="5">
    <source>
        <dbReference type="ARBA" id="ARBA00038121"/>
    </source>
</evidence>
<gene>
    <name evidence="8" type="ORF">FHQ07_06205</name>
</gene>
<dbReference type="Pfam" id="PF00288">
    <property type="entry name" value="GHMP_kinases_N"/>
    <property type="match status" value="1"/>
</dbReference>
<dbReference type="Gene3D" id="3.30.230.120">
    <property type="match status" value="1"/>
</dbReference>
<evidence type="ECO:0000256" key="3">
    <source>
        <dbReference type="ARBA" id="ARBA00022777"/>
    </source>
</evidence>
<evidence type="ECO:0000313" key="8">
    <source>
        <dbReference type="EMBL" id="QDA56939.1"/>
    </source>
</evidence>
<keyword evidence="9" id="KW-1185">Reference proteome</keyword>
<dbReference type="InterPro" id="IPR014606">
    <property type="entry name" value="Heptose_7-P_kinase"/>
</dbReference>
<name>A0A5B7ZQ97_9GAMM</name>
<accession>A0A5B7ZQ97</accession>
<dbReference type="GO" id="GO:0042352">
    <property type="term" value="P:GDP-L-fucose salvage"/>
    <property type="evidence" value="ECO:0007669"/>
    <property type="project" value="TreeGrafter"/>
</dbReference>
<dbReference type="EMBL" id="CP040871">
    <property type="protein sequence ID" value="QDA56939.1"/>
    <property type="molecule type" value="Genomic_DNA"/>
</dbReference>
<dbReference type="PANTHER" id="PTHR32463">
    <property type="entry name" value="L-FUCOSE KINASE"/>
    <property type="match status" value="1"/>
</dbReference>
<dbReference type="InterPro" id="IPR013750">
    <property type="entry name" value="GHMP_kinase_C_dom"/>
</dbReference>
<evidence type="ECO:0000256" key="1">
    <source>
        <dbReference type="ARBA" id="ARBA00022679"/>
    </source>
</evidence>
<feature type="domain" description="GHMP kinase N-terminal" evidence="6">
    <location>
        <begin position="83"/>
        <end position="172"/>
    </location>
</feature>
<dbReference type="Pfam" id="PF08544">
    <property type="entry name" value="GHMP_kinases_C"/>
    <property type="match status" value="1"/>
</dbReference>
<dbReference type="PIRSF" id="PIRSF036406">
    <property type="entry name" value="Hept_kin"/>
    <property type="match status" value="1"/>
</dbReference>
<dbReference type="PRINTS" id="PR00960">
    <property type="entry name" value="LMBPPROTEIN"/>
</dbReference>
<dbReference type="Proteomes" id="UP000308149">
    <property type="component" value="Chromosome"/>
</dbReference>
<evidence type="ECO:0000259" key="6">
    <source>
        <dbReference type="Pfam" id="PF00288"/>
    </source>
</evidence>
<keyword evidence="4" id="KW-0067">ATP-binding</keyword>
<dbReference type="GO" id="GO:0005524">
    <property type="term" value="F:ATP binding"/>
    <property type="evidence" value="ECO:0007669"/>
    <property type="project" value="UniProtKB-KW"/>
</dbReference>
<dbReference type="InterPro" id="IPR052203">
    <property type="entry name" value="GHMP_Kinase-Related"/>
</dbReference>
<keyword evidence="3" id="KW-0418">Kinase</keyword>
<feature type="domain" description="GHMP kinase C-terminal" evidence="7">
    <location>
        <begin position="246"/>
        <end position="326"/>
    </location>
</feature>
<comment type="similarity">
    <text evidence="5">Belongs to the GHMP kinase family.</text>
</comment>
<dbReference type="InterPro" id="IPR001174">
    <property type="entry name" value="HddA/FKP"/>
</dbReference>
<protein>
    <submittedName>
        <fullName evidence="8">Dehydrogenase</fullName>
    </submittedName>
</protein>
<dbReference type="PANTHER" id="PTHR32463:SF0">
    <property type="entry name" value="L-FUCOSE KINASE"/>
    <property type="match status" value="1"/>
</dbReference>
<dbReference type="GO" id="GO:0050201">
    <property type="term" value="F:fucokinase activity"/>
    <property type="evidence" value="ECO:0007669"/>
    <property type="project" value="TreeGrafter"/>
</dbReference>
<sequence>MIVRARAPLRLGLAGGGTDVSPYCDLHGGSVMNVTIDKYAYATIDASPDGLVHFLAQDAGAGERIAPGEAMAERTDAAGPLQLAKGVYRRIVAEHLGGRAPAIRVRTHSDAPPGSGLGSSSTMVVALVTAFAEYFGLALGEYEVAHLAYAVERNDLGLAGGKQDQYAAAFGGFNFMEFYAGDRVIVNPLRIKDWIHAELESSLVLCFTGVSRASARIIDEQSRNISEGDAASLDAMHRLKDEAGRMKEALLRGDFARLAEVMQAGWLAKKQSAASISNPRIEEIETVAGAHGARATKVSGAGGGGFMIFLCDPADRIGLVRALAAAGGTPYDAHFTLQGATAWKVP</sequence>
<dbReference type="SUPFAM" id="SSF54211">
    <property type="entry name" value="Ribosomal protein S5 domain 2-like"/>
    <property type="match status" value="1"/>
</dbReference>
<proteinExistence type="inferred from homology"/>
<organism evidence="8 9">
    <name type="scientific">Thermomonas aquatica</name>
    <dbReference type="NCBI Taxonomy" id="2202149"/>
    <lineage>
        <taxon>Bacteria</taxon>
        <taxon>Pseudomonadati</taxon>
        <taxon>Pseudomonadota</taxon>
        <taxon>Gammaproteobacteria</taxon>
        <taxon>Lysobacterales</taxon>
        <taxon>Lysobacteraceae</taxon>
        <taxon>Thermomonas</taxon>
    </lineage>
</organism>
<evidence type="ECO:0000256" key="4">
    <source>
        <dbReference type="ARBA" id="ARBA00022840"/>
    </source>
</evidence>
<keyword evidence="2" id="KW-0547">Nucleotide-binding</keyword>
<evidence type="ECO:0000259" key="7">
    <source>
        <dbReference type="Pfam" id="PF08544"/>
    </source>
</evidence>
<dbReference type="InterPro" id="IPR036554">
    <property type="entry name" value="GHMP_kinase_C_sf"/>
</dbReference>
<evidence type="ECO:0000256" key="2">
    <source>
        <dbReference type="ARBA" id="ARBA00022741"/>
    </source>
</evidence>
<dbReference type="KEGG" id="thes:FHQ07_06205"/>
<keyword evidence="1" id="KW-0808">Transferase</keyword>
<dbReference type="OrthoDB" id="9812992at2"/>
<dbReference type="InterPro" id="IPR006204">
    <property type="entry name" value="GHMP_kinase_N_dom"/>
</dbReference>
<evidence type="ECO:0000313" key="9">
    <source>
        <dbReference type="Proteomes" id="UP000308149"/>
    </source>
</evidence>
<dbReference type="RefSeq" id="WP_139715991.1">
    <property type="nucleotide sequence ID" value="NZ_CP040871.1"/>
</dbReference>